<dbReference type="SUPFAM" id="SSF52096">
    <property type="entry name" value="ClpP/crotonase"/>
    <property type="match status" value="1"/>
</dbReference>
<dbReference type="InterPro" id="IPR001753">
    <property type="entry name" value="Enoyl-CoA_hydra/iso"/>
</dbReference>
<dbReference type="Gene3D" id="3.90.226.10">
    <property type="entry name" value="2-enoyl-CoA Hydratase, Chain A, domain 1"/>
    <property type="match status" value="1"/>
</dbReference>
<dbReference type="EMBL" id="CAEZYY010000058">
    <property type="protein sequence ID" value="CAB4771765.1"/>
    <property type="molecule type" value="Genomic_DNA"/>
</dbReference>
<dbReference type="CDD" id="cd06558">
    <property type="entry name" value="crotonase-like"/>
    <property type="match status" value="1"/>
</dbReference>
<evidence type="ECO:0000313" key="2">
    <source>
        <dbReference type="EMBL" id="CAB4771765.1"/>
    </source>
</evidence>
<reference evidence="2" key="1">
    <citation type="submission" date="2020-05" db="EMBL/GenBank/DDBJ databases">
        <authorList>
            <person name="Chiriac C."/>
            <person name="Salcher M."/>
            <person name="Ghai R."/>
            <person name="Kavagutti S V."/>
        </authorList>
    </citation>
    <scope>NUCLEOTIDE SEQUENCE</scope>
</reference>
<name>A0A6J6VLJ3_9ZZZZ</name>
<comment type="similarity">
    <text evidence="1">Belongs to the enoyl-CoA hydratase/isomerase family.</text>
</comment>
<dbReference type="InterPro" id="IPR029045">
    <property type="entry name" value="ClpP/crotonase-like_dom_sf"/>
</dbReference>
<dbReference type="AlphaFoldDB" id="A0A6J6VLJ3"/>
<dbReference type="PANTHER" id="PTHR43802">
    <property type="entry name" value="ENOYL-COA HYDRATASE"/>
    <property type="match status" value="1"/>
</dbReference>
<sequence>MTSVQDGIALHVDGPVATVTLSRPDALNALTPEMLYRLAGTLEQLAGDDSVRVVVLTGEGRAFSAGVDLKSLAGREIINGSIGEILDIPARRATTALAGMPKVTIAKVNGFCFTGALEIAIACDLVFTADEAKLGDTHVKFGIRPSWGMNQRLIRLVGPARARDLSFTARTFSGAEAAQWGLATASAPREGLDALVQSYIDMILPNHGPTIAACKDLYRNALDRGLSSGLAYEAAAVFPIAYDGARLDAYR</sequence>
<protein>
    <submittedName>
        <fullName evidence="2">Unannotated protein</fullName>
    </submittedName>
</protein>
<proteinExistence type="inferred from homology"/>
<accession>A0A6J6VLJ3</accession>
<evidence type="ECO:0000256" key="1">
    <source>
        <dbReference type="ARBA" id="ARBA00005254"/>
    </source>
</evidence>
<dbReference type="PANTHER" id="PTHR43802:SF1">
    <property type="entry name" value="IP11341P-RELATED"/>
    <property type="match status" value="1"/>
</dbReference>
<dbReference type="Pfam" id="PF00378">
    <property type="entry name" value="ECH_1"/>
    <property type="match status" value="1"/>
</dbReference>
<gene>
    <name evidence="2" type="ORF">UFOPK2806_02464</name>
</gene>
<organism evidence="2">
    <name type="scientific">freshwater metagenome</name>
    <dbReference type="NCBI Taxonomy" id="449393"/>
    <lineage>
        <taxon>unclassified sequences</taxon>
        <taxon>metagenomes</taxon>
        <taxon>ecological metagenomes</taxon>
    </lineage>
</organism>